<dbReference type="InterPro" id="IPR002104">
    <property type="entry name" value="Integrase_catalytic"/>
</dbReference>
<evidence type="ECO:0000256" key="2">
    <source>
        <dbReference type="ARBA" id="ARBA00022578"/>
    </source>
</evidence>
<dbReference type="EMBL" id="FNWV01000006">
    <property type="protein sequence ID" value="SEH65507.1"/>
    <property type="molecule type" value="Genomic_DNA"/>
</dbReference>
<comment type="similarity">
    <text evidence="1">Belongs to the transposase IS21/IS408/IS1162 family.</text>
</comment>
<dbReference type="AlphaFoldDB" id="A0A1H6JSM8"/>
<evidence type="ECO:0000256" key="1">
    <source>
        <dbReference type="ARBA" id="ARBA00009277"/>
    </source>
</evidence>
<dbReference type="Gene3D" id="3.30.420.10">
    <property type="entry name" value="Ribonuclease H-like superfamily/Ribonuclease H"/>
    <property type="match status" value="1"/>
</dbReference>
<evidence type="ECO:0000256" key="4">
    <source>
        <dbReference type="ARBA" id="ARBA00023172"/>
    </source>
</evidence>
<dbReference type="RefSeq" id="WP_074716896.1">
    <property type="nucleotide sequence ID" value="NZ_FNWV01000006.1"/>
</dbReference>
<keyword evidence="2" id="KW-0815">Transposition</keyword>
<dbReference type="InterPro" id="IPR011010">
    <property type="entry name" value="DNA_brk_join_enz"/>
</dbReference>
<dbReference type="SUPFAM" id="SSF53098">
    <property type="entry name" value="Ribonuclease H-like"/>
    <property type="match status" value="1"/>
</dbReference>
<evidence type="ECO:0000313" key="8">
    <source>
        <dbReference type="EMBL" id="SEH65507.1"/>
    </source>
</evidence>
<dbReference type="InterPro" id="IPR001387">
    <property type="entry name" value="Cro/C1-type_HTH"/>
</dbReference>
<dbReference type="CDD" id="cd00093">
    <property type="entry name" value="HTH_XRE"/>
    <property type="match status" value="1"/>
</dbReference>
<dbReference type="Pfam" id="PF22483">
    <property type="entry name" value="Mu-transpos_C_2"/>
    <property type="match status" value="1"/>
</dbReference>
<dbReference type="InterPro" id="IPR054353">
    <property type="entry name" value="IstA-like_C"/>
</dbReference>
<dbReference type="Gene3D" id="1.10.443.10">
    <property type="entry name" value="Intergrase catalytic core"/>
    <property type="match status" value="1"/>
</dbReference>
<dbReference type="InterPro" id="IPR001584">
    <property type="entry name" value="Integrase_cat-core"/>
</dbReference>
<dbReference type="InterPro" id="IPR013762">
    <property type="entry name" value="Integrase-like_cat_sf"/>
</dbReference>
<dbReference type="GO" id="GO:0015074">
    <property type="term" value="P:DNA integration"/>
    <property type="evidence" value="ECO:0007669"/>
    <property type="project" value="InterPro"/>
</dbReference>
<keyword evidence="4" id="KW-0233">DNA recombination</keyword>
<evidence type="ECO:0000313" key="9">
    <source>
        <dbReference type="Proteomes" id="UP000183190"/>
    </source>
</evidence>
<dbReference type="InterPro" id="IPR036397">
    <property type="entry name" value="RNaseH_sf"/>
</dbReference>
<sequence length="521" mass="59951">MKGIEMYAKIQELKELGMSQNAVAAQLGINRATVRHYWNMRADEYSKYSCSIRRISILDQYKSIIAGWIMRFPCISSAQICDWLKENYPYDFKERTVSRFVKALREELPPGLQTQVDFGEMALPNADGTGSTKVRFAAFVLSHSRYKFVYFQSRPFHTVDLITAMNACFVYFGGMTEEYVFDQDSVVCAAENAGDIIYTHEFEAFRQRCGFRVHLCRAADPESKGKIENVVRYVKHGFLENRLYPFDDSTLNHCGVSWLERTANAKQHGTTHKVPAEMFREEREHLRPLPDTVESCSATVLRTVRKDNTIVYCSNRYSVPVGTYTTQKEVEIEAVDGILKIYTVFHEPICEHRISPERGKLIKNKNHDRDKTEASVRTLPLIPHIEKMLKKRMMLEMQYSQILKSDFDRTFDGFVCRDNTGAIITPEYVTRHFKDVVKKYKLRPLRFHDLRHSCASLLLANGVSMKAIQDWLGHSTFNVTANFYSHLDYQSRVSSAEVIANALGDEAETEENESTNEKTGS</sequence>
<dbReference type="GO" id="GO:0006310">
    <property type="term" value="P:DNA recombination"/>
    <property type="evidence" value="ECO:0007669"/>
    <property type="project" value="UniProtKB-KW"/>
</dbReference>
<accession>A0A1H6JSM8</accession>
<evidence type="ECO:0000256" key="3">
    <source>
        <dbReference type="ARBA" id="ARBA00023125"/>
    </source>
</evidence>
<dbReference type="PROSITE" id="PS51898">
    <property type="entry name" value="TYR_RECOMBINASE"/>
    <property type="match status" value="1"/>
</dbReference>
<dbReference type="PROSITE" id="PS50531">
    <property type="entry name" value="HTH_IS21"/>
    <property type="match status" value="1"/>
</dbReference>
<dbReference type="InterPro" id="IPR012337">
    <property type="entry name" value="RNaseH-like_sf"/>
</dbReference>
<dbReference type="InterPro" id="IPR017894">
    <property type="entry name" value="HTH_IS21_transposase_type"/>
</dbReference>
<dbReference type="OrthoDB" id="9785687at2"/>
<dbReference type="PROSITE" id="PS50994">
    <property type="entry name" value="INTEGRASE"/>
    <property type="match status" value="1"/>
</dbReference>
<gene>
    <name evidence="8" type="ORF">SAMN02910265_01969</name>
</gene>
<feature type="domain" description="HTH IS21-type" evidence="5">
    <location>
        <begin position="5"/>
        <end position="69"/>
    </location>
</feature>
<keyword evidence="3" id="KW-0238">DNA-binding</keyword>
<evidence type="ECO:0000259" key="6">
    <source>
        <dbReference type="PROSITE" id="PS50994"/>
    </source>
</evidence>
<organism evidence="8 9">
    <name type="scientific">Ruminococcus flavefaciens</name>
    <dbReference type="NCBI Taxonomy" id="1265"/>
    <lineage>
        <taxon>Bacteria</taxon>
        <taxon>Bacillati</taxon>
        <taxon>Bacillota</taxon>
        <taxon>Clostridia</taxon>
        <taxon>Eubacteriales</taxon>
        <taxon>Oscillospiraceae</taxon>
        <taxon>Ruminococcus</taxon>
    </lineage>
</organism>
<feature type="domain" description="Integrase catalytic" evidence="6">
    <location>
        <begin position="105"/>
        <end position="283"/>
    </location>
</feature>
<proteinExistence type="inferred from homology"/>
<dbReference type="NCBIfam" id="NF033546">
    <property type="entry name" value="transpos_IS21"/>
    <property type="match status" value="1"/>
</dbReference>
<dbReference type="CDD" id="cd01189">
    <property type="entry name" value="INT_ICEBs1_C_like"/>
    <property type="match status" value="1"/>
</dbReference>
<dbReference type="SUPFAM" id="SSF56349">
    <property type="entry name" value="DNA breaking-rejoining enzymes"/>
    <property type="match status" value="1"/>
</dbReference>
<name>A0A1H6JSM8_RUMFL</name>
<dbReference type="PANTHER" id="PTHR35004:SF6">
    <property type="entry name" value="TRANSPOSASE"/>
    <property type="match status" value="1"/>
</dbReference>
<evidence type="ECO:0000259" key="5">
    <source>
        <dbReference type="PROSITE" id="PS50531"/>
    </source>
</evidence>
<protein>
    <submittedName>
        <fullName evidence="8">Transposase</fullName>
    </submittedName>
</protein>
<dbReference type="GO" id="GO:0032196">
    <property type="term" value="P:transposition"/>
    <property type="evidence" value="ECO:0007669"/>
    <property type="project" value="UniProtKB-KW"/>
</dbReference>
<dbReference type="GO" id="GO:0003677">
    <property type="term" value="F:DNA binding"/>
    <property type="evidence" value="ECO:0007669"/>
    <property type="project" value="UniProtKB-KW"/>
</dbReference>
<dbReference type="Proteomes" id="UP000183190">
    <property type="component" value="Unassembled WGS sequence"/>
</dbReference>
<feature type="domain" description="Tyr recombinase" evidence="7">
    <location>
        <begin position="288"/>
        <end position="497"/>
    </location>
</feature>
<reference evidence="8 9" key="1">
    <citation type="submission" date="2016-10" db="EMBL/GenBank/DDBJ databases">
        <authorList>
            <person name="de Groot N.N."/>
        </authorList>
    </citation>
    <scope>NUCLEOTIDE SEQUENCE [LARGE SCALE GENOMIC DNA]</scope>
    <source>
        <strain evidence="8 9">YAD2003</strain>
    </source>
</reference>
<evidence type="ECO:0000259" key="7">
    <source>
        <dbReference type="PROSITE" id="PS51898"/>
    </source>
</evidence>
<dbReference type="PANTHER" id="PTHR35004">
    <property type="entry name" value="TRANSPOSASE RV3428C-RELATED"/>
    <property type="match status" value="1"/>
</dbReference>
<dbReference type="Pfam" id="PF00589">
    <property type="entry name" value="Phage_integrase"/>
    <property type="match status" value="1"/>
</dbReference>